<comment type="function">
    <text evidence="17">High affinity receptor for N-formyl-methionyl peptides (fMLP), which are powerful neutrophil chemotactic factors. Binding of fMLP to the receptor stimulates intracellular calcium mobilization and superoxide anion release. This response is mediated via a G-protein that activates a phosphatidylinositol-calcium second messenger system. Receptor for TAFA4, mediates its effects on chemoattracting macrophages, promoting phagocytosis and increasing ROS release. Receptor for cathepsin CTSG, leading to increased phagocyte chemotaxis.</text>
</comment>
<evidence type="ECO:0000313" key="23">
    <source>
        <dbReference type="Proteomes" id="UP000694398"/>
    </source>
</evidence>
<dbReference type="PROSITE" id="PS50262">
    <property type="entry name" value="G_PROTEIN_RECEP_F1_2"/>
    <property type="match status" value="1"/>
</dbReference>
<comment type="subcellular location">
    <subcellularLocation>
        <location evidence="1">Cell membrane</location>
        <topology evidence="1">Multi-pass membrane protein</topology>
    </subcellularLocation>
</comment>
<evidence type="ECO:0000256" key="15">
    <source>
        <dbReference type="ARBA" id="ARBA00041394"/>
    </source>
</evidence>
<dbReference type="Gene3D" id="1.20.1070.10">
    <property type="entry name" value="Rhodopsin 7-helix transmembrane proteins"/>
    <property type="match status" value="1"/>
</dbReference>
<dbReference type="GO" id="GO:0005886">
    <property type="term" value="C:plasma membrane"/>
    <property type="evidence" value="ECO:0007669"/>
    <property type="project" value="UniProtKB-SubCell"/>
</dbReference>
<reference evidence="22" key="1">
    <citation type="submission" date="2025-08" db="UniProtKB">
        <authorList>
            <consortium name="Ensembl"/>
        </authorList>
    </citation>
    <scope>IDENTIFICATION</scope>
</reference>
<dbReference type="Proteomes" id="UP000694398">
    <property type="component" value="Unassembled WGS sequence"/>
</dbReference>
<feature type="domain" description="G-protein coupled receptors family 1 profile" evidence="21">
    <location>
        <begin position="56"/>
        <end position="314"/>
    </location>
</feature>
<feature type="transmembrane region" description="Helical" evidence="20">
    <location>
        <begin position="154"/>
        <end position="175"/>
    </location>
</feature>
<dbReference type="InterPro" id="IPR000276">
    <property type="entry name" value="GPCR_Rhodpsn"/>
</dbReference>
<feature type="transmembrane region" description="Helical" evidence="20">
    <location>
        <begin position="76"/>
        <end position="95"/>
    </location>
</feature>
<feature type="compositionally biased region" description="Polar residues" evidence="19">
    <location>
        <begin position="339"/>
        <end position="353"/>
    </location>
</feature>
<reference evidence="22" key="2">
    <citation type="submission" date="2025-09" db="UniProtKB">
        <authorList>
            <consortium name="Ensembl"/>
        </authorList>
    </citation>
    <scope>IDENTIFICATION</scope>
</reference>
<dbReference type="GO" id="GO:0007204">
    <property type="term" value="P:positive regulation of cytosolic calcium ion concentration"/>
    <property type="evidence" value="ECO:0007669"/>
    <property type="project" value="TreeGrafter"/>
</dbReference>
<dbReference type="InterPro" id="IPR000826">
    <property type="entry name" value="Formyl_rcpt-rel"/>
</dbReference>
<evidence type="ECO:0000256" key="7">
    <source>
        <dbReference type="ARBA" id="ARBA00022989"/>
    </source>
</evidence>
<feature type="region of interest" description="Disordered" evidence="19">
    <location>
        <begin position="339"/>
        <end position="363"/>
    </location>
</feature>
<keyword evidence="12" id="KW-0325">Glycoprotein</keyword>
<gene>
    <name evidence="22" type="primary">FPR1</name>
</gene>
<organism evidence="22 23">
    <name type="scientific">Chinchilla lanigera</name>
    <name type="common">Long-tailed chinchilla</name>
    <name type="synonym">Chinchilla villidera</name>
    <dbReference type="NCBI Taxonomy" id="34839"/>
    <lineage>
        <taxon>Eukaryota</taxon>
        <taxon>Metazoa</taxon>
        <taxon>Chordata</taxon>
        <taxon>Craniata</taxon>
        <taxon>Vertebrata</taxon>
        <taxon>Euteleostomi</taxon>
        <taxon>Mammalia</taxon>
        <taxon>Eutheria</taxon>
        <taxon>Euarchontoglires</taxon>
        <taxon>Glires</taxon>
        <taxon>Rodentia</taxon>
        <taxon>Hystricomorpha</taxon>
        <taxon>Chinchillidae</taxon>
        <taxon>Chinchilla</taxon>
    </lineage>
</organism>
<evidence type="ECO:0000256" key="12">
    <source>
        <dbReference type="ARBA" id="ARBA00023180"/>
    </source>
</evidence>
<dbReference type="GO" id="GO:0001664">
    <property type="term" value="F:G protein-coupled receptor binding"/>
    <property type="evidence" value="ECO:0007669"/>
    <property type="project" value="Ensembl"/>
</dbReference>
<evidence type="ECO:0000259" key="21">
    <source>
        <dbReference type="PROSITE" id="PS50262"/>
    </source>
</evidence>
<keyword evidence="23" id="KW-1185">Reference proteome</keyword>
<evidence type="ECO:0000256" key="3">
    <source>
        <dbReference type="ARBA" id="ARBA00022475"/>
    </source>
</evidence>
<evidence type="ECO:0000256" key="2">
    <source>
        <dbReference type="ARBA" id="ARBA00019999"/>
    </source>
</evidence>
<evidence type="ECO:0000256" key="19">
    <source>
        <dbReference type="SAM" id="MobiDB-lite"/>
    </source>
</evidence>
<evidence type="ECO:0000256" key="6">
    <source>
        <dbReference type="ARBA" id="ARBA00022692"/>
    </source>
</evidence>
<dbReference type="Pfam" id="PF00001">
    <property type="entry name" value="7tm_1"/>
    <property type="match status" value="1"/>
</dbReference>
<feature type="transmembrane region" description="Helical" evidence="20">
    <location>
        <begin position="107"/>
        <end position="134"/>
    </location>
</feature>
<evidence type="ECO:0000256" key="17">
    <source>
        <dbReference type="ARBA" id="ARBA00046036"/>
    </source>
</evidence>
<evidence type="ECO:0000256" key="13">
    <source>
        <dbReference type="ARBA" id="ARBA00023224"/>
    </source>
</evidence>
<dbReference type="GO" id="GO:0006935">
    <property type="term" value="P:chemotaxis"/>
    <property type="evidence" value="ECO:0007669"/>
    <property type="project" value="UniProtKB-KW"/>
</dbReference>
<keyword evidence="10" id="KW-1015">Disulfide bond</keyword>
<dbReference type="SUPFAM" id="SSF81321">
    <property type="entry name" value="Family A G protein-coupled receptor-like"/>
    <property type="match status" value="1"/>
</dbReference>
<evidence type="ECO:0000256" key="16">
    <source>
        <dbReference type="ARBA" id="ARBA00042521"/>
    </source>
</evidence>
<keyword evidence="13 18" id="KW-0807">Transducer</keyword>
<dbReference type="InterPro" id="IPR017452">
    <property type="entry name" value="GPCR_Rhodpsn_7TM"/>
</dbReference>
<feature type="transmembrane region" description="Helical" evidence="20">
    <location>
        <begin position="258"/>
        <end position="281"/>
    </location>
</feature>
<evidence type="ECO:0000256" key="20">
    <source>
        <dbReference type="SAM" id="Phobius"/>
    </source>
</evidence>
<name>A0A8C2ULM9_CHILA</name>
<feature type="transmembrane region" description="Helical" evidence="20">
    <location>
        <begin position="216"/>
        <end position="237"/>
    </location>
</feature>
<keyword evidence="3" id="KW-1003">Cell membrane</keyword>
<dbReference type="PANTHER" id="PTHR24225">
    <property type="entry name" value="CHEMOTACTIC RECEPTOR"/>
    <property type="match status" value="1"/>
</dbReference>
<evidence type="ECO:0000256" key="1">
    <source>
        <dbReference type="ARBA" id="ARBA00004651"/>
    </source>
</evidence>
<dbReference type="GO" id="GO:0007200">
    <property type="term" value="P:phospholipase C-activating G protein-coupled receptor signaling pathway"/>
    <property type="evidence" value="ECO:0007669"/>
    <property type="project" value="Ensembl"/>
</dbReference>
<keyword evidence="9 20" id="KW-0472">Membrane</keyword>
<dbReference type="PRINTS" id="PR00526">
    <property type="entry name" value="FMETLEUPHER"/>
</dbReference>
<dbReference type="PROSITE" id="PS00237">
    <property type="entry name" value="G_PROTEIN_RECEP_F1_1"/>
    <property type="match status" value="1"/>
</dbReference>
<feature type="transmembrane region" description="Helical" evidence="20">
    <location>
        <begin position="293"/>
        <end position="317"/>
    </location>
</feature>
<evidence type="ECO:0000256" key="5">
    <source>
        <dbReference type="ARBA" id="ARBA00022553"/>
    </source>
</evidence>
<keyword evidence="8 18" id="KW-0297">G-protein coupled receptor</keyword>
<keyword evidence="6 18" id="KW-0812">Transmembrane</keyword>
<evidence type="ECO:0000256" key="8">
    <source>
        <dbReference type="ARBA" id="ARBA00023040"/>
    </source>
</evidence>
<dbReference type="Ensembl" id="ENSCLAT00000002775.1">
    <property type="protein sequence ID" value="ENSCLAP00000002719.1"/>
    <property type="gene ID" value="ENSCLAG00000001964.1"/>
</dbReference>
<dbReference type="GeneTree" id="ENSGT01140000282544"/>
<comment type="similarity">
    <text evidence="18">Belongs to the G-protein coupled receptor 1 family.</text>
</comment>
<dbReference type="PRINTS" id="PR00237">
    <property type="entry name" value="GPCRRHODOPSN"/>
</dbReference>
<evidence type="ECO:0000256" key="10">
    <source>
        <dbReference type="ARBA" id="ARBA00023157"/>
    </source>
</evidence>
<evidence type="ECO:0000256" key="18">
    <source>
        <dbReference type="RuleBase" id="RU000688"/>
    </source>
</evidence>
<dbReference type="AlphaFoldDB" id="A0A8C2ULM9"/>
<keyword evidence="5" id="KW-0597">Phosphoprotein</keyword>
<dbReference type="OMA" id="WFMCKFI"/>
<evidence type="ECO:0000256" key="11">
    <source>
        <dbReference type="ARBA" id="ARBA00023170"/>
    </source>
</evidence>
<keyword evidence="4" id="KW-0145">Chemotaxis</keyword>
<dbReference type="FunFam" id="1.20.1070.10:FF:000034">
    <property type="entry name" value="G-protein coupled receptor 1"/>
    <property type="match status" value="1"/>
</dbReference>
<dbReference type="GO" id="GO:0004875">
    <property type="term" value="F:complement receptor activity"/>
    <property type="evidence" value="ECO:0007669"/>
    <property type="project" value="TreeGrafter"/>
</dbReference>
<evidence type="ECO:0000256" key="9">
    <source>
        <dbReference type="ARBA" id="ARBA00023136"/>
    </source>
</evidence>
<evidence type="ECO:0000313" key="22">
    <source>
        <dbReference type="Ensembl" id="ENSCLAP00000002719.1"/>
    </source>
</evidence>
<sequence>MFRTAPSSQGVDKMVNNSSLPMNTSAGTLTVPAGYIVLNVFSYTVCAVTFVLGVLGNGLVIWVAGFRMKHTVTTMCYLNLAIADFSFTLTLPFLAVRQAWGGHWPLGWFLCKLIFTIVDINLFGSVFLIALIALDRCICVLHPVWAQNHRTVSLAKKVIAVVWTCALLLTLPVIIRVTTVTRPFGHQVCTFDFSPWTTDRAEKMKVAITMQTVRGIIRFVIGFSMPMFTVAICYGLIATKMYKQGLLQSSRPLRVLSYVVVAFLFCWCPFQVVALILTIRIREVLSGMGGNLGVALIATSSLAYFNSCLNPMLYVFMGRDFRERLIRSLPASLERALTEDSTPTKDTAANSASAPAEVQLQAT</sequence>
<evidence type="ECO:0000256" key="4">
    <source>
        <dbReference type="ARBA" id="ARBA00022500"/>
    </source>
</evidence>
<evidence type="ECO:0000256" key="14">
    <source>
        <dbReference type="ARBA" id="ARBA00025736"/>
    </source>
</evidence>
<dbReference type="PANTHER" id="PTHR24225:SF15">
    <property type="entry name" value="FMET-LEU-PHE RECEPTOR"/>
    <property type="match status" value="1"/>
</dbReference>
<keyword evidence="11 18" id="KW-0675">Receptor</keyword>
<dbReference type="GO" id="GO:0006954">
    <property type="term" value="P:inflammatory response"/>
    <property type="evidence" value="ECO:0007669"/>
    <property type="project" value="TreeGrafter"/>
</dbReference>
<comment type="similarity">
    <text evidence="14">Belongs to the chemokine-like receptor (CMKLR) family.</text>
</comment>
<keyword evidence="7 20" id="KW-1133">Transmembrane helix</keyword>
<dbReference type="GO" id="GO:0004982">
    <property type="term" value="F:N-formyl peptide receptor activity"/>
    <property type="evidence" value="ECO:0007669"/>
    <property type="project" value="Ensembl"/>
</dbReference>
<proteinExistence type="inferred from homology"/>
<accession>A0A8C2ULM9</accession>
<protein>
    <recommendedName>
        <fullName evidence="2">fMet-Leu-Phe receptor</fullName>
    </recommendedName>
    <alternativeName>
        <fullName evidence="15">N-formyl peptide receptor</fullName>
    </alternativeName>
    <alternativeName>
        <fullName evidence="16">N-formylpeptide chemoattractant receptor</fullName>
    </alternativeName>
</protein>
<feature type="transmembrane region" description="Helical" evidence="20">
    <location>
        <begin position="40"/>
        <end position="64"/>
    </location>
</feature>